<dbReference type="AlphaFoldDB" id="A0A550C5P7"/>
<dbReference type="OrthoDB" id="2913480at2759"/>
<keyword evidence="2" id="KW-0812">Transmembrane</keyword>
<evidence type="ECO:0000313" key="4">
    <source>
        <dbReference type="Proteomes" id="UP000320762"/>
    </source>
</evidence>
<comment type="caution">
    <text evidence="3">The sequence shown here is derived from an EMBL/GenBank/DDBJ whole genome shotgun (WGS) entry which is preliminary data.</text>
</comment>
<proteinExistence type="predicted"/>
<feature type="transmembrane region" description="Helical" evidence="2">
    <location>
        <begin position="136"/>
        <end position="162"/>
    </location>
</feature>
<protein>
    <recommendedName>
        <fullName evidence="5">Cytochrome c oxidase subunit VIIc-domain-containing protein</fullName>
    </recommendedName>
</protein>
<evidence type="ECO:0000313" key="3">
    <source>
        <dbReference type="EMBL" id="TRM60131.1"/>
    </source>
</evidence>
<dbReference type="EMBL" id="VDMD01000023">
    <property type="protein sequence ID" value="TRM60131.1"/>
    <property type="molecule type" value="Genomic_DNA"/>
</dbReference>
<feature type="region of interest" description="Disordered" evidence="1">
    <location>
        <begin position="25"/>
        <end position="51"/>
    </location>
</feature>
<evidence type="ECO:0000256" key="2">
    <source>
        <dbReference type="SAM" id="Phobius"/>
    </source>
</evidence>
<gene>
    <name evidence="3" type="ORF">BD626DRAFT_505610</name>
</gene>
<organism evidence="3 4">
    <name type="scientific">Schizophyllum amplum</name>
    <dbReference type="NCBI Taxonomy" id="97359"/>
    <lineage>
        <taxon>Eukaryota</taxon>
        <taxon>Fungi</taxon>
        <taxon>Dikarya</taxon>
        <taxon>Basidiomycota</taxon>
        <taxon>Agaricomycotina</taxon>
        <taxon>Agaricomycetes</taxon>
        <taxon>Agaricomycetidae</taxon>
        <taxon>Agaricales</taxon>
        <taxon>Schizophyllaceae</taxon>
        <taxon>Schizophyllum</taxon>
    </lineage>
</organism>
<accession>A0A550C5P7</accession>
<reference evidence="3 4" key="1">
    <citation type="journal article" date="2019" name="New Phytol.">
        <title>Comparative genomics reveals unique wood-decay strategies and fruiting body development in the Schizophyllaceae.</title>
        <authorList>
            <person name="Almasi E."/>
            <person name="Sahu N."/>
            <person name="Krizsan K."/>
            <person name="Balint B."/>
            <person name="Kovacs G.M."/>
            <person name="Kiss B."/>
            <person name="Cseklye J."/>
            <person name="Drula E."/>
            <person name="Henrissat B."/>
            <person name="Nagy I."/>
            <person name="Chovatia M."/>
            <person name="Adam C."/>
            <person name="LaButti K."/>
            <person name="Lipzen A."/>
            <person name="Riley R."/>
            <person name="Grigoriev I.V."/>
            <person name="Nagy L.G."/>
        </authorList>
    </citation>
    <scope>NUCLEOTIDE SEQUENCE [LARGE SCALE GENOMIC DNA]</scope>
    <source>
        <strain evidence="3 4">NL-1724</strain>
    </source>
</reference>
<evidence type="ECO:0008006" key="5">
    <source>
        <dbReference type="Google" id="ProtNLM"/>
    </source>
</evidence>
<keyword evidence="2" id="KW-1133">Transmembrane helix</keyword>
<evidence type="ECO:0000256" key="1">
    <source>
        <dbReference type="SAM" id="MobiDB-lite"/>
    </source>
</evidence>
<keyword evidence="2" id="KW-0472">Membrane</keyword>
<name>A0A550C5P7_9AGAR</name>
<sequence length="172" mass="19316">MKCGANDRIDPSSLQARPWPQMFYKNTPRPLPFNHPETLARRSSRSRPTWGSRTYKSLPLFPAILIPSSQPHTSFRVLSNTHLLHIIMIPQMSRQAMRPAFAAIQRRTLMGGHPTGPTYNEQSLRAVPFSFKNPKAFALTLVSFLGLGFVGLPSIAWAWTWYKPGGLKNSSG</sequence>
<dbReference type="Proteomes" id="UP000320762">
    <property type="component" value="Unassembled WGS sequence"/>
</dbReference>
<keyword evidence="4" id="KW-1185">Reference proteome</keyword>